<dbReference type="PANTHER" id="PTHR30065">
    <property type="entry name" value="FLAGELLAR BIOSYNTHETIC PROTEIN FLIR"/>
    <property type="match status" value="1"/>
</dbReference>
<dbReference type="InterPro" id="IPR002010">
    <property type="entry name" value="T3SS_IM_R"/>
</dbReference>
<evidence type="ECO:0000256" key="4">
    <source>
        <dbReference type="ARBA" id="ARBA00022692"/>
    </source>
</evidence>
<dbReference type="AlphaFoldDB" id="A0A7I9VRX5"/>
<protein>
    <recommendedName>
        <fullName evidence="10">Flagellar biosynthetic protein FliR</fullName>
    </recommendedName>
</protein>
<dbReference type="Pfam" id="PF01311">
    <property type="entry name" value="Bac_export_1"/>
    <property type="match status" value="1"/>
</dbReference>
<accession>A0A7I9VRX5</accession>
<evidence type="ECO:0000313" key="8">
    <source>
        <dbReference type="EMBL" id="GEJ59194.1"/>
    </source>
</evidence>
<comment type="caution">
    <text evidence="8">The sequence shown here is derived from an EMBL/GenBank/DDBJ whole genome shotgun (WGS) entry which is preliminary data.</text>
</comment>
<feature type="transmembrane region" description="Helical" evidence="7">
    <location>
        <begin position="79"/>
        <end position="100"/>
    </location>
</feature>
<keyword evidence="6 7" id="KW-0472">Membrane</keyword>
<evidence type="ECO:0000256" key="7">
    <source>
        <dbReference type="SAM" id="Phobius"/>
    </source>
</evidence>
<feature type="transmembrane region" description="Helical" evidence="7">
    <location>
        <begin position="208"/>
        <end position="229"/>
    </location>
</feature>
<name>A0A7I9VRX5_9BACT</name>
<reference evidence="9" key="1">
    <citation type="journal article" date="2020" name="Appl. Environ. Microbiol.">
        <title>Diazotrophic Anaeromyxobacter Isolates from Soils.</title>
        <authorList>
            <person name="Masuda Y."/>
            <person name="Yamanaka H."/>
            <person name="Xu Z.X."/>
            <person name="Shiratori Y."/>
            <person name="Aono T."/>
            <person name="Amachi S."/>
            <person name="Senoo K."/>
            <person name="Itoh H."/>
        </authorList>
    </citation>
    <scope>NUCLEOTIDE SEQUENCE [LARGE SCALE GENOMIC DNA]</scope>
    <source>
        <strain evidence="9">R267</strain>
    </source>
</reference>
<feature type="transmembrane region" description="Helical" evidence="7">
    <location>
        <begin position="6"/>
        <end position="28"/>
    </location>
</feature>
<organism evidence="8 9">
    <name type="scientific">Anaeromyxobacter diazotrophicus</name>
    <dbReference type="NCBI Taxonomy" id="2590199"/>
    <lineage>
        <taxon>Bacteria</taxon>
        <taxon>Pseudomonadati</taxon>
        <taxon>Myxococcota</taxon>
        <taxon>Myxococcia</taxon>
        <taxon>Myxococcales</taxon>
        <taxon>Cystobacterineae</taxon>
        <taxon>Anaeromyxobacteraceae</taxon>
        <taxon>Anaeromyxobacter</taxon>
    </lineage>
</organism>
<keyword evidence="4 7" id="KW-0812">Transmembrane</keyword>
<evidence type="ECO:0008006" key="10">
    <source>
        <dbReference type="Google" id="ProtNLM"/>
    </source>
</evidence>
<dbReference type="RefSeq" id="WP_176068454.1">
    <property type="nucleotide sequence ID" value="NZ_BJTG01000011.1"/>
</dbReference>
<proteinExistence type="inferred from homology"/>
<feature type="transmembrane region" description="Helical" evidence="7">
    <location>
        <begin position="183"/>
        <end position="202"/>
    </location>
</feature>
<dbReference type="GO" id="GO:0006605">
    <property type="term" value="P:protein targeting"/>
    <property type="evidence" value="ECO:0007669"/>
    <property type="project" value="InterPro"/>
</dbReference>
<keyword evidence="3" id="KW-1003">Cell membrane</keyword>
<dbReference type="GO" id="GO:0005886">
    <property type="term" value="C:plasma membrane"/>
    <property type="evidence" value="ECO:0007669"/>
    <property type="project" value="UniProtKB-SubCell"/>
</dbReference>
<evidence type="ECO:0000256" key="6">
    <source>
        <dbReference type="ARBA" id="ARBA00023136"/>
    </source>
</evidence>
<dbReference type="Proteomes" id="UP000503640">
    <property type="component" value="Unassembled WGS sequence"/>
</dbReference>
<evidence type="ECO:0000313" key="9">
    <source>
        <dbReference type="Proteomes" id="UP000503640"/>
    </source>
</evidence>
<dbReference type="PANTHER" id="PTHR30065:SF1">
    <property type="entry name" value="SURFACE PRESENTATION OF ANTIGENS PROTEIN SPAR"/>
    <property type="match status" value="1"/>
</dbReference>
<evidence type="ECO:0000256" key="2">
    <source>
        <dbReference type="ARBA" id="ARBA00009772"/>
    </source>
</evidence>
<dbReference type="PRINTS" id="PR00953">
    <property type="entry name" value="TYPE3IMRPROT"/>
</dbReference>
<feature type="transmembrane region" description="Helical" evidence="7">
    <location>
        <begin position="40"/>
        <end position="59"/>
    </location>
</feature>
<keyword evidence="5 7" id="KW-1133">Transmembrane helix</keyword>
<gene>
    <name evidence="8" type="ORF">AMYX_39350</name>
</gene>
<evidence type="ECO:0000256" key="3">
    <source>
        <dbReference type="ARBA" id="ARBA00022475"/>
    </source>
</evidence>
<sequence length="247" mass="24337">MTIPLGEAWALALLAFRAAGLVVSAPILSARTVPARVRLGLALLVAFAAWSGAGAPSAAPPLELGSLAGAVATESALGLVAGLSARFVLLAALMAGQLAAQAMGFGMGAILDPNSGAESSALPELVYMSAQAGAVALGLHREAIAWLARSAVAFPPGAALSLRARAVEVVWQATGATALGVRLAFPMLAAVLLGHVVMAGLARTAPQLSLGTLGFSVAILAGGGAFYLVAPAAAELAARAAVTAFAR</sequence>
<keyword evidence="9" id="KW-1185">Reference proteome</keyword>
<dbReference type="EMBL" id="BJTG01000011">
    <property type="protein sequence ID" value="GEJ59194.1"/>
    <property type="molecule type" value="Genomic_DNA"/>
</dbReference>
<comment type="similarity">
    <text evidence="2">Belongs to the FliR/MopE/SpaR family.</text>
</comment>
<comment type="subcellular location">
    <subcellularLocation>
        <location evidence="1">Cell membrane</location>
        <topology evidence="1">Multi-pass membrane protein</topology>
    </subcellularLocation>
</comment>
<evidence type="ECO:0000256" key="5">
    <source>
        <dbReference type="ARBA" id="ARBA00022989"/>
    </source>
</evidence>
<evidence type="ECO:0000256" key="1">
    <source>
        <dbReference type="ARBA" id="ARBA00004651"/>
    </source>
</evidence>